<dbReference type="EMBL" id="CP063767">
    <property type="protein sequence ID" value="QOY61077.1"/>
    <property type="molecule type" value="Genomic_DNA"/>
</dbReference>
<evidence type="ECO:0000256" key="3">
    <source>
        <dbReference type="ARBA" id="ARBA00023295"/>
    </source>
</evidence>
<proteinExistence type="predicted"/>
<gene>
    <name evidence="5" type="ORF">INP52_02405</name>
</gene>
<evidence type="ECO:0000313" key="6">
    <source>
        <dbReference type="Proteomes" id="UP000593735"/>
    </source>
</evidence>
<evidence type="ECO:0000256" key="4">
    <source>
        <dbReference type="ARBA" id="ARBA00023316"/>
    </source>
</evidence>
<organism evidence="5 6">
    <name type="scientific">Thermophilibacter immobilis</name>
    <dbReference type="NCBI Taxonomy" id="2779519"/>
    <lineage>
        <taxon>Bacteria</taxon>
        <taxon>Bacillati</taxon>
        <taxon>Actinomycetota</taxon>
        <taxon>Coriobacteriia</taxon>
        <taxon>Coriobacteriales</taxon>
        <taxon>Atopobiaceae</taxon>
        <taxon>Thermophilibacter</taxon>
    </lineage>
</organism>
<dbReference type="GO" id="GO:0071555">
    <property type="term" value="P:cell wall organization"/>
    <property type="evidence" value="ECO:0007669"/>
    <property type="project" value="UniProtKB-KW"/>
</dbReference>
<reference evidence="5 6" key="1">
    <citation type="submission" date="2020-10" db="EMBL/GenBank/DDBJ databases">
        <title>Olsenella immobilis sp.nov., isolated from the mud in a fermentation cellar used for the production of Chinese strong-flavoured liquor.</title>
        <authorList>
            <person name="Lu L."/>
        </authorList>
    </citation>
    <scope>NUCLEOTIDE SEQUENCE [LARGE SCALE GENOMIC DNA]</scope>
    <source>
        <strain evidence="5 6">LZLJ-2</strain>
    </source>
</reference>
<keyword evidence="6" id="KW-1185">Reference proteome</keyword>
<protein>
    <submittedName>
        <fullName evidence="5">Cellulase family glycosylhydrolase</fullName>
    </submittedName>
</protein>
<dbReference type="GO" id="GO:0005576">
    <property type="term" value="C:extracellular region"/>
    <property type="evidence" value="ECO:0007669"/>
    <property type="project" value="TreeGrafter"/>
</dbReference>
<accession>A0A7S7M975</accession>
<dbReference type="InterPro" id="IPR017853">
    <property type="entry name" value="GH"/>
</dbReference>
<keyword evidence="4" id="KW-0961">Cell wall biogenesis/degradation</keyword>
<keyword evidence="1 5" id="KW-0378">Hydrolase</keyword>
<dbReference type="GO" id="GO:0009251">
    <property type="term" value="P:glucan catabolic process"/>
    <property type="evidence" value="ECO:0007669"/>
    <property type="project" value="TreeGrafter"/>
</dbReference>
<dbReference type="KEGG" id="tio:INP52_02405"/>
<keyword evidence="2" id="KW-0325">Glycoprotein</keyword>
<dbReference type="Proteomes" id="UP000593735">
    <property type="component" value="Chromosome"/>
</dbReference>
<evidence type="ECO:0000256" key="2">
    <source>
        <dbReference type="ARBA" id="ARBA00023180"/>
    </source>
</evidence>
<dbReference type="AlphaFoldDB" id="A0A7S7M975"/>
<evidence type="ECO:0000256" key="1">
    <source>
        <dbReference type="ARBA" id="ARBA00022801"/>
    </source>
</evidence>
<dbReference type="PANTHER" id="PTHR31297">
    <property type="entry name" value="GLUCAN ENDO-1,6-BETA-GLUCOSIDASE B"/>
    <property type="match status" value="1"/>
</dbReference>
<keyword evidence="3" id="KW-0326">Glycosidase</keyword>
<dbReference type="Gene3D" id="3.20.20.80">
    <property type="entry name" value="Glycosidases"/>
    <property type="match status" value="1"/>
</dbReference>
<dbReference type="InterPro" id="IPR050386">
    <property type="entry name" value="Glycosyl_hydrolase_5"/>
</dbReference>
<dbReference type="GO" id="GO:0009986">
    <property type="term" value="C:cell surface"/>
    <property type="evidence" value="ECO:0007669"/>
    <property type="project" value="TreeGrafter"/>
</dbReference>
<dbReference type="SUPFAM" id="SSF51445">
    <property type="entry name" value="(Trans)glycosidases"/>
    <property type="match status" value="1"/>
</dbReference>
<sequence>MDDHPLHGVNLTGWLTLESWVTPELFAEAGALDEESLVTALGAKRYADYVRRHRAAFVTRDDFVKISARGFNAVRLSVPWYVYGEEGPEPGPYLGCIELVDEALEWAEEIGLKVVFALAINPGAPHTGSGMAPDLADCHLPRERVLDVLYALSKRYASRVGFFGMELADDIVPQVRRGLTLTDGVAIHRLRNYYREAYELVRNAAGEDVVVILPDGGVPTGWGRFMAQRHYHNVWLDCHLDHPGESVDVSGPTGVRTLVGRCARHVKQASRSGMPVMVGKWSASLPMADQTMTPEGRIALERVYTSEQIAAYEGCAAWFFNTWKTSGMLAGWDARVALATFERGMIV</sequence>
<dbReference type="GO" id="GO:0008422">
    <property type="term" value="F:beta-glucosidase activity"/>
    <property type="evidence" value="ECO:0007669"/>
    <property type="project" value="TreeGrafter"/>
</dbReference>
<evidence type="ECO:0000313" key="5">
    <source>
        <dbReference type="EMBL" id="QOY61077.1"/>
    </source>
</evidence>
<dbReference type="RefSeq" id="WP_194372102.1">
    <property type="nucleotide sequence ID" value="NZ_CP063767.1"/>
</dbReference>
<dbReference type="PANTHER" id="PTHR31297:SF34">
    <property type="entry name" value="GLUCAN 1,3-BETA-GLUCOSIDASE 2"/>
    <property type="match status" value="1"/>
</dbReference>
<name>A0A7S7M975_9ACTN</name>